<dbReference type="InterPro" id="IPR036915">
    <property type="entry name" value="Cyclin-like_sf"/>
</dbReference>
<evidence type="ECO:0000313" key="4">
    <source>
        <dbReference type="Proteomes" id="UP001213000"/>
    </source>
</evidence>
<organism evidence="3 4">
    <name type="scientific">Leucocoprinus birnbaumii</name>
    <dbReference type="NCBI Taxonomy" id="56174"/>
    <lineage>
        <taxon>Eukaryota</taxon>
        <taxon>Fungi</taxon>
        <taxon>Dikarya</taxon>
        <taxon>Basidiomycota</taxon>
        <taxon>Agaricomycotina</taxon>
        <taxon>Agaricomycetes</taxon>
        <taxon>Agaricomycetidae</taxon>
        <taxon>Agaricales</taxon>
        <taxon>Agaricineae</taxon>
        <taxon>Agaricaceae</taxon>
        <taxon>Leucocoprinus</taxon>
    </lineage>
</organism>
<name>A0AAD5YVX0_9AGAR</name>
<proteinExistence type="predicted"/>
<gene>
    <name evidence="3" type="ORF">NP233_g1361</name>
</gene>
<dbReference type="PANTHER" id="PTHR15615">
    <property type="match status" value="1"/>
</dbReference>
<feature type="region of interest" description="Disordered" evidence="1">
    <location>
        <begin position="217"/>
        <end position="319"/>
    </location>
</feature>
<reference evidence="3" key="1">
    <citation type="submission" date="2022-07" db="EMBL/GenBank/DDBJ databases">
        <title>Genome Sequence of Leucocoprinus birnbaumii.</title>
        <authorList>
            <person name="Buettner E."/>
        </authorList>
    </citation>
    <scope>NUCLEOTIDE SEQUENCE</scope>
    <source>
        <strain evidence="3">VT141</strain>
    </source>
</reference>
<dbReference type="AlphaFoldDB" id="A0AAD5YVX0"/>
<dbReference type="PANTHER" id="PTHR15615:SF108">
    <property type="entry name" value="PROTEIN CNPPD1"/>
    <property type="match status" value="1"/>
</dbReference>
<evidence type="ECO:0000256" key="1">
    <source>
        <dbReference type="SAM" id="MobiDB-lite"/>
    </source>
</evidence>
<dbReference type="Pfam" id="PF00134">
    <property type="entry name" value="Cyclin_N"/>
    <property type="match status" value="1"/>
</dbReference>
<dbReference type="Proteomes" id="UP001213000">
    <property type="component" value="Unassembled WGS sequence"/>
</dbReference>
<feature type="compositionally biased region" description="Low complexity" evidence="1">
    <location>
        <begin position="250"/>
        <end position="265"/>
    </location>
</feature>
<feature type="region of interest" description="Disordered" evidence="1">
    <location>
        <begin position="1"/>
        <end position="50"/>
    </location>
</feature>
<dbReference type="InterPro" id="IPR006671">
    <property type="entry name" value="Cyclin_N"/>
</dbReference>
<feature type="compositionally biased region" description="Low complexity" evidence="1">
    <location>
        <begin position="279"/>
        <end position="297"/>
    </location>
</feature>
<dbReference type="GO" id="GO:0016538">
    <property type="term" value="F:cyclin-dependent protein serine/threonine kinase regulator activity"/>
    <property type="evidence" value="ECO:0007669"/>
    <property type="project" value="TreeGrafter"/>
</dbReference>
<sequence length="340" mass="37370">MASTAAQSHPELSRRRASSISASQQIGAPRARPHNNLHTPVTPQNTQGRDPYYGHEKIARICARFITHLFACPENPPTTGVTPVHGKLPFFIAYALHRTKLHPAVTYAALVLLQRLKARFPTARGSSGHRLFISAFMIASKVICDDTYSNKSWAIVAQGMFSLREVNQMEREMCGYLDWEINVDNEILNKFEAALYQDFIVDRDQYPNYPNTMVSRRAARAAASTSNTPIPEPHSTTSPVPGFAQRKSPSKPQSPQSQPTSSTSPSPSPSPWDTPDTPPSSYSNSSSPASTGSPRTPNSDEVSHPLIKGVDPSPQFKIDQVPPVHPLKGQMFAFATPSLW</sequence>
<dbReference type="SUPFAM" id="SSF47954">
    <property type="entry name" value="Cyclin-like"/>
    <property type="match status" value="1"/>
</dbReference>
<dbReference type="InterPro" id="IPR013922">
    <property type="entry name" value="Cyclin_PHO80-like"/>
</dbReference>
<feature type="compositionally biased region" description="Pro residues" evidence="1">
    <location>
        <begin position="266"/>
        <end position="278"/>
    </location>
</feature>
<feature type="compositionally biased region" description="Polar residues" evidence="1">
    <location>
        <begin position="36"/>
        <end position="48"/>
    </location>
</feature>
<comment type="caution">
    <text evidence="3">The sequence shown here is derived from an EMBL/GenBank/DDBJ whole genome shotgun (WGS) entry which is preliminary data.</text>
</comment>
<feature type="domain" description="Cyclin N-terminal" evidence="2">
    <location>
        <begin position="91"/>
        <end position="182"/>
    </location>
</feature>
<feature type="compositionally biased region" description="Polar residues" evidence="1">
    <location>
        <begin position="224"/>
        <end position="239"/>
    </location>
</feature>
<protein>
    <recommendedName>
        <fullName evidence="2">Cyclin N-terminal domain-containing protein</fullName>
    </recommendedName>
</protein>
<accession>A0AAD5YVX0</accession>
<dbReference type="GO" id="GO:0005634">
    <property type="term" value="C:nucleus"/>
    <property type="evidence" value="ECO:0007669"/>
    <property type="project" value="TreeGrafter"/>
</dbReference>
<dbReference type="EMBL" id="JANIEX010000048">
    <property type="protein sequence ID" value="KAJ3575052.1"/>
    <property type="molecule type" value="Genomic_DNA"/>
</dbReference>
<dbReference type="CDD" id="cd20557">
    <property type="entry name" value="CYCLIN_ScPCL1-like"/>
    <property type="match status" value="1"/>
</dbReference>
<dbReference type="GO" id="GO:0019901">
    <property type="term" value="F:protein kinase binding"/>
    <property type="evidence" value="ECO:0007669"/>
    <property type="project" value="InterPro"/>
</dbReference>
<dbReference type="Gene3D" id="1.10.472.10">
    <property type="entry name" value="Cyclin-like"/>
    <property type="match status" value="1"/>
</dbReference>
<evidence type="ECO:0000259" key="2">
    <source>
        <dbReference type="Pfam" id="PF00134"/>
    </source>
</evidence>
<evidence type="ECO:0000313" key="3">
    <source>
        <dbReference type="EMBL" id="KAJ3575052.1"/>
    </source>
</evidence>
<keyword evidence="4" id="KW-1185">Reference proteome</keyword>
<dbReference type="GO" id="GO:0000307">
    <property type="term" value="C:cyclin-dependent protein kinase holoenzyme complex"/>
    <property type="evidence" value="ECO:0007669"/>
    <property type="project" value="TreeGrafter"/>
</dbReference>